<dbReference type="Proteomes" id="UP000746747">
    <property type="component" value="Unassembled WGS sequence"/>
</dbReference>
<feature type="domain" description="Peptidase C1A papain C-terminal" evidence="2">
    <location>
        <begin position="60"/>
        <end position="268"/>
    </location>
</feature>
<evidence type="ECO:0000259" key="2">
    <source>
        <dbReference type="SMART" id="SM00645"/>
    </source>
</evidence>
<dbReference type="InterPro" id="IPR025661">
    <property type="entry name" value="Pept_asp_AS"/>
</dbReference>
<dbReference type="InterPro" id="IPR013128">
    <property type="entry name" value="Peptidase_C1A"/>
</dbReference>
<dbReference type="GO" id="GO:0008234">
    <property type="term" value="F:cysteine-type peptidase activity"/>
    <property type="evidence" value="ECO:0007669"/>
    <property type="project" value="InterPro"/>
</dbReference>
<name>A0A8J2MA47_9BILA</name>
<dbReference type="SUPFAM" id="SSF54001">
    <property type="entry name" value="Cysteine proteinases"/>
    <property type="match status" value="1"/>
</dbReference>
<dbReference type="PROSITE" id="PS00640">
    <property type="entry name" value="THIOL_PROTEASE_ASN"/>
    <property type="match status" value="1"/>
</dbReference>
<dbReference type="GO" id="GO:0006508">
    <property type="term" value="P:proteolysis"/>
    <property type="evidence" value="ECO:0007669"/>
    <property type="project" value="InterPro"/>
</dbReference>
<dbReference type="InterPro" id="IPR038765">
    <property type="entry name" value="Papain-like_cys_pep_sf"/>
</dbReference>
<dbReference type="OrthoDB" id="5853139at2759"/>
<evidence type="ECO:0000313" key="3">
    <source>
        <dbReference type="EMBL" id="CAG9538825.1"/>
    </source>
</evidence>
<dbReference type="Gene3D" id="3.90.70.10">
    <property type="entry name" value="Cysteine proteinases"/>
    <property type="match status" value="1"/>
</dbReference>
<dbReference type="SMART" id="SM00645">
    <property type="entry name" value="Pept_C1"/>
    <property type="match status" value="1"/>
</dbReference>
<keyword evidence="4" id="KW-1185">Reference proteome</keyword>
<organism evidence="3 4">
    <name type="scientific">Cercopithifilaria johnstoni</name>
    <dbReference type="NCBI Taxonomy" id="2874296"/>
    <lineage>
        <taxon>Eukaryota</taxon>
        <taxon>Metazoa</taxon>
        <taxon>Ecdysozoa</taxon>
        <taxon>Nematoda</taxon>
        <taxon>Chromadorea</taxon>
        <taxon>Rhabditida</taxon>
        <taxon>Spirurina</taxon>
        <taxon>Spiruromorpha</taxon>
        <taxon>Filarioidea</taxon>
        <taxon>Onchocercidae</taxon>
        <taxon>Cercopithifilaria</taxon>
    </lineage>
</organism>
<evidence type="ECO:0000256" key="1">
    <source>
        <dbReference type="ARBA" id="ARBA00008455"/>
    </source>
</evidence>
<reference evidence="3" key="1">
    <citation type="submission" date="2021-09" db="EMBL/GenBank/DDBJ databases">
        <authorList>
            <consortium name="Pathogen Informatics"/>
        </authorList>
    </citation>
    <scope>NUCLEOTIDE SEQUENCE</scope>
</reference>
<dbReference type="AlphaFoldDB" id="A0A8J2MA47"/>
<dbReference type="InterPro" id="IPR039417">
    <property type="entry name" value="Peptidase_C1A_papain-like"/>
</dbReference>
<dbReference type="PANTHER" id="PTHR12411">
    <property type="entry name" value="CYSTEINE PROTEASE FAMILY C1-RELATED"/>
    <property type="match status" value="1"/>
</dbReference>
<feature type="non-terminal residue" evidence="3">
    <location>
        <position position="1"/>
    </location>
</feature>
<comment type="caution">
    <text evidence="3">The sequence shown here is derived from an EMBL/GenBank/DDBJ whole genome shotgun (WGS) entry which is preliminary data.</text>
</comment>
<dbReference type="InterPro" id="IPR000668">
    <property type="entry name" value="Peptidase_C1A_C"/>
</dbReference>
<protein>
    <recommendedName>
        <fullName evidence="2">Peptidase C1A papain C-terminal domain-containing protein</fullName>
    </recommendedName>
</protein>
<comment type="similarity">
    <text evidence="1">Belongs to the peptidase C1 family.</text>
</comment>
<gene>
    <name evidence="3" type="ORF">CJOHNSTONI_LOCUS8496</name>
</gene>
<proteinExistence type="inferred from homology"/>
<evidence type="ECO:0000313" key="4">
    <source>
        <dbReference type="Proteomes" id="UP000746747"/>
    </source>
</evidence>
<accession>A0A8J2MA47</accession>
<dbReference type="EMBL" id="CAKAEH010001710">
    <property type="protein sequence ID" value="CAG9538825.1"/>
    <property type="molecule type" value="Genomic_DNA"/>
</dbReference>
<sequence length="268" mass="30253">AKNMAIIKKHNELYKQGKSSFMLGPTVMSDMTKEDMDSEFPAIKFNDTDYPLPPNLTESSVKSINWVDKNAVTKVRNLRKDGVCRAAAGASSVANVLEALVKMRRKKLLTLSMQELLDCGDTVCGGVGNFEKYSDYIMKNKGLVTEKNYPYVKKRQACTAAGKRFGRVNFVLTPRHTTSMIFKALLAKGPIATRILVTENFVNYKEGIFRDQCEYGYYSHTVLAVGFTEDYILLKNSWGTDWGEKGYMRISVHQSENCNIYLQLFAVI</sequence>
<dbReference type="CDD" id="cd02248">
    <property type="entry name" value="Peptidase_C1A"/>
    <property type="match status" value="1"/>
</dbReference>
<dbReference type="Pfam" id="PF00112">
    <property type="entry name" value="Peptidase_C1"/>
    <property type="match status" value="1"/>
</dbReference>